<dbReference type="PANTHER" id="PTHR21349:SF0">
    <property type="entry name" value="LARGE RIBOSOMAL SUBUNIT PROTEIN BL21M"/>
    <property type="match status" value="1"/>
</dbReference>
<accession>A0A0G1XVE7</accession>
<dbReference type="InterPro" id="IPR028909">
    <property type="entry name" value="bL21-like"/>
</dbReference>
<comment type="subunit">
    <text evidence="4">Part of the 50S ribosomal subunit. Contacts protein L20.</text>
</comment>
<dbReference type="GO" id="GO:0003735">
    <property type="term" value="F:structural constituent of ribosome"/>
    <property type="evidence" value="ECO:0007669"/>
    <property type="project" value="InterPro"/>
</dbReference>
<comment type="similarity">
    <text evidence="1 4 5">Belongs to the bacterial ribosomal protein bL21 family.</text>
</comment>
<dbReference type="Proteomes" id="UP000033865">
    <property type="component" value="Unassembled WGS sequence"/>
</dbReference>
<name>A0A0G1XVE7_9BACT</name>
<dbReference type="InterPro" id="IPR036164">
    <property type="entry name" value="bL21-like_sf"/>
</dbReference>
<comment type="function">
    <text evidence="4 5">This protein binds to 23S rRNA in the presence of protein L20.</text>
</comment>
<protein>
    <recommendedName>
        <fullName evidence="4">Large ribosomal subunit protein bL21</fullName>
    </recommendedName>
</protein>
<evidence type="ECO:0000256" key="5">
    <source>
        <dbReference type="RuleBase" id="RU000562"/>
    </source>
</evidence>
<dbReference type="Pfam" id="PF00829">
    <property type="entry name" value="Ribosomal_L21p"/>
    <property type="match status" value="1"/>
</dbReference>
<gene>
    <name evidence="4" type="primary">rplU</name>
    <name evidence="6" type="ORF">UY82_C0048G0003</name>
</gene>
<dbReference type="GO" id="GO:0006412">
    <property type="term" value="P:translation"/>
    <property type="evidence" value="ECO:0007669"/>
    <property type="project" value="UniProtKB-UniRule"/>
</dbReference>
<dbReference type="GO" id="GO:1990904">
    <property type="term" value="C:ribonucleoprotein complex"/>
    <property type="evidence" value="ECO:0007669"/>
    <property type="project" value="UniProtKB-KW"/>
</dbReference>
<organism evidence="6 7">
    <name type="scientific">Candidatus Uhrbacteria bacterium GW2011_GWC2_53_7</name>
    <dbReference type="NCBI Taxonomy" id="1618986"/>
    <lineage>
        <taxon>Bacteria</taxon>
        <taxon>Candidatus Uhriibacteriota</taxon>
    </lineage>
</organism>
<dbReference type="PANTHER" id="PTHR21349">
    <property type="entry name" value="50S RIBOSOMAL PROTEIN L21"/>
    <property type="match status" value="1"/>
</dbReference>
<dbReference type="InterPro" id="IPR001787">
    <property type="entry name" value="Ribosomal_bL21"/>
</dbReference>
<comment type="caution">
    <text evidence="6">The sequence shown here is derived from an EMBL/GenBank/DDBJ whole genome shotgun (WGS) entry which is preliminary data.</text>
</comment>
<proteinExistence type="inferred from homology"/>
<dbReference type="HAMAP" id="MF_01363">
    <property type="entry name" value="Ribosomal_bL21"/>
    <property type="match status" value="1"/>
</dbReference>
<keyword evidence="4 5" id="KW-0699">rRNA-binding</keyword>
<keyword evidence="3 4" id="KW-0687">Ribonucleoprotein</keyword>
<evidence type="ECO:0000313" key="7">
    <source>
        <dbReference type="Proteomes" id="UP000033865"/>
    </source>
</evidence>
<keyword evidence="2 4" id="KW-0689">Ribosomal protein</keyword>
<keyword evidence="4 5" id="KW-0694">RNA-binding</keyword>
<reference evidence="6 7" key="1">
    <citation type="journal article" date="2015" name="Nature">
        <title>rRNA introns, odd ribosomes, and small enigmatic genomes across a large radiation of phyla.</title>
        <authorList>
            <person name="Brown C.T."/>
            <person name="Hug L.A."/>
            <person name="Thomas B.C."/>
            <person name="Sharon I."/>
            <person name="Castelle C.J."/>
            <person name="Singh A."/>
            <person name="Wilkins M.J."/>
            <person name="Williams K.H."/>
            <person name="Banfield J.F."/>
        </authorList>
    </citation>
    <scope>NUCLEOTIDE SEQUENCE [LARGE SCALE GENOMIC DNA]</scope>
</reference>
<dbReference type="PATRIC" id="fig|1618986.3.peg.528"/>
<evidence type="ECO:0000256" key="2">
    <source>
        <dbReference type="ARBA" id="ARBA00022980"/>
    </source>
</evidence>
<dbReference type="GO" id="GO:0005737">
    <property type="term" value="C:cytoplasm"/>
    <property type="evidence" value="ECO:0007669"/>
    <property type="project" value="UniProtKB-ARBA"/>
</dbReference>
<evidence type="ECO:0000256" key="3">
    <source>
        <dbReference type="ARBA" id="ARBA00023274"/>
    </source>
</evidence>
<dbReference type="SUPFAM" id="SSF141091">
    <property type="entry name" value="L21p-like"/>
    <property type="match status" value="1"/>
</dbReference>
<dbReference type="NCBIfam" id="TIGR00061">
    <property type="entry name" value="L21"/>
    <property type="match status" value="1"/>
</dbReference>
<dbReference type="AlphaFoldDB" id="A0A0G1XVE7"/>
<evidence type="ECO:0000256" key="4">
    <source>
        <dbReference type="HAMAP-Rule" id="MF_01363"/>
    </source>
</evidence>
<dbReference type="GO" id="GO:0019843">
    <property type="term" value="F:rRNA binding"/>
    <property type="evidence" value="ECO:0007669"/>
    <property type="project" value="UniProtKB-UniRule"/>
</dbReference>
<dbReference type="GO" id="GO:0005840">
    <property type="term" value="C:ribosome"/>
    <property type="evidence" value="ECO:0007669"/>
    <property type="project" value="UniProtKB-KW"/>
</dbReference>
<evidence type="ECO:0000313" key="6">
    <source>
        <dbReference type="EMBL" id="KKW35143.1"/>
    </source>
</evidence>
<evidence type="ECO:0000256" key="1">
    <source>
        <dbReference type="ARBA" id="ARBA00008563"/>
    </source>
</evidence>
<dbReference type="EMBL" id="LCRN01000048">
    <property type="protein sequence ID" value="KKW35143.1"/>
    <property type="molecule type" value="Genomic_DNA"/>
</dbReference>
<sequence>MFAVIATGGKQYIIHEGEELKVEKLDLEEGGTIEFGAMLIADEEGTDVKVGTPNVDGAKVSATVVEQGRGKKITVIKYKPKVRYRRKYGHRQPFTKLKINKIVA</sequence>